<proteinExistence type="predicted"/>
<dbReference type="AlphaFoldDB" id="A0A2N8Z8C2"/>
<dbReference type="Proteomes" id="UP000235828">
    <property type="component" value="Chromosome A"/>
</dbReference>
<dbReference type="EMBL" id="LT960611">
    <property type="protein sequence ID" value="SON48151.1"/>
    <property type="molecule type" value="Genomic_DNA"/>
</dbReference>
<gene>
    <name evidence="1" type="ORF">VTAP4600_A0172</name>
</gene>
<reference evidence="1 2" key="1">
    <citation type="submission" date="2017-10" db="EMBL/GenBank/DDBJ databases">
        <authorList>
            <person name="Banno H."/>
            <person name="Chua N.-H."/>
        </authorList>
    </citation>
    <scope>NUCLEOTIDE SEQUENCE [LARGE SCALE GENOMIC DNA]</scope>
    <source>
        <strain evidence="1">Vibrio tapetis CECT4600</strain>
    </source>
</reference>
<protein>
    <submittedName>
        <fullName evidence="1">Uncharacterized protein</fullName>
    </submittedName>
</protein>
<dbReference type="KEGG" id="vta:A0172"/>
<evidence type="ECO:0000313" key="1">
    <source>
        <dbReference type="EMBL" id="SON48151.1"/>
    </source>
</evidence>
<organism evidence="1 2">
    <name type="scientific">Vibrio tapetis subsp. tapetis</name>
    <dbReference type="NCBI Taxonomy" id="1671868"/>
    <lineage>
        <taxon>Bacteria</taxon>
        <taxon>Pseudomonadati</taxon>
        <taxon>Pseudomonadota</taxon>
        <taxon>Gammaproteobacteria</taxon>
        <taxon>Vibrionales</taxon>
        <taxon>Vibrionaceae</taxon>
        <taxon>Vibrio</taxon>
    </lineage>
</organism>
<accession>A0A2N8Z8C2</accession>
<name>A0A2N8Z8C2_9VIBR</name>
<sequence>MRLRASICHGTHKNSWFRDRFALRIGGEGQQCKLISSPNRVWAAVNLHNKN</sequence>
<evidence type="ECO:0000313" key="2">
    <source>
        <dbReference type="Proteomes" id="UP000235828"/>
    </source>
</evidence>
<keyword evidence="2" id="KW-1185">Reference proteome</keyword>